<evidence type="ECO:0000259" key="8">
    <source>
        <dbReference type="Pfam" id="PF11262"/>
    </source>
</evidence>
<keyword evidence="7" id="KW-0812">Transmembrane</keyword>
<feature type="coiled-coil region" evidence="5">
    <location>
        <begin position="1122"/>
        <end position="1149"/>
    </location>
</feature>
<proteinExistence type="inferred from homology"/>
<evidence type="ECO:0000256" key="7">
    <source>
        <dbReference type="SAM" id="Phobius"/>
    </source>
</evidence>
<feature type="domain" description="THO complex subunit 2 N-terminal" evidence="10">
    <location>
        <begin position="174"/>
        <end position="423"/>
    </location>
</feature>
<dbReference type="Pfam" id="PF16134">
    <property type="entry name" value="THOC2_N"/>
    <property type="match status" value="2"/>
</dbReference>
<dbReference type="InterPro" id="IPR021726">
    <property type="entry name" value="THO_THOC2_N"/>
</dbReference>
<evidence type="ECO:0000256" key="3">
    <source>
        <dbReference type="ARBA" id="ARBA00019596"/>
    </source>
</evidence>
<feature type="transmembrane region" description="Helical" evidence="7">
    <location>
        <begin position="779"/>
        <end position="798"/>
    </location>
</feature>
<keyword evidence="7" id="KW-0472">Membrane</keyword>
<feature type="compositionally biased region" description="Basic and acidic residues" evidence="6">
    <location>
        <begin position="1535"/>
        <end position="1547"/>
    </location>
</feature>
<evidence type="ECO:0000256" key="6">
    <source>
        <dbReference type="SAM" id="MobiDB-lite"/>
    </source>
</evidence>
<feature type="compositionally biased region" description="Basic and acidic residues" evidence="6">
    <location>
        <begin position="1478"/>
        <end position="1522"/>
    </location>
</feature>
<dbReference type="InterPro" id="IPR032302">
    <property type="entry name" value="THOC2_N"/>
</dbReference>
<evidence type="ECO:0000313" key="12">
    <source>
        <dbReference type="Proteomes" id="UP001530400"/>
    </source>
</evidence>
<feature type="region of interest" description="Disordered" evidence="6">
    <location>
        <begin position="125"/>
        <end position="151"/>
    </location>
</feature>
<feature type="region of interest" description="Disordered" evidence="6">
    <location>
        <begin position="1423"/>
        <end position="1601"/>
    </location>
</feature>
<sequence length="1601" mass="177662">MATTLPSSEECTKALAPLPSADPAALTDWRNICHRCLKCACERGDGGDNSHERADAAVELLSEALQSYFGNVEKSDAAENDAVTCTLVESIWLMDCLLADDNKTNLVHFVKCLAAKTIQQTAEEQAQDAAAADEMETDDKASDKTTKPLIPPPLFQTSLEFPLLKQCNLLPHATAAIQKSAQAQSVKTKTKVDAELLGAKQKFMKVNANLYYRQNKFNLCVEESEGFAKLISYLVGSTSGAAGSNSQNGDNAENNGGNSPKDVRALIGAFDLDPNRVLDLTLDALEWELKSIVDKYSKSEWRVESIQGAIQNCKATKIDALLPIIRELDGSSPRAVAHLLGFKYRYYARGKDKKSAAASASNTYAAASSGQYPNSLYLSTAFLSAKNILDAHDLLPHLLDKNQHNLMELYQAYTTETVSRLKKMGVISLNSKNSKEETKAEERVDPFLNDPTIGIFRYMLAVGKWDDAVAFLANASVEEFKDAVCNEDVEKLEKTMKTAVLAASSLSDSVAEAVCGWVAGVIEDVYKEARNGALVSKDTSVCDISNVLLDPLTSLVGSGKIRLNQSLYKKLCGLYRTKLTSMKQSENKELDESSIDLETFAVLSTFLVPSISLFPPNPDLSRELWSVLQLLPHSIRYKLYSAWRSPALEKGVLRCMLPKDIKAGNFPKPLDCIESEIKTALDAKSIMKRISKENIEDKVVPGKPTEPGKGRELSGISHNNPLVVFSYILNQIESYDNMILLMVDTFQFVTALGLDVIGYCLLLSLGGGDDGKNRTKSETIYVIYCMSFWFISLCILLDDIRIVAIGLNTEQWLTSLETFTGAFYKKFPDVELRGLLSYITQRLKEGHATELGVLRSLIKTAGGYGFVDYDSTSALSELQLDGRCGSRLLKLETSSFGVIDHVNPRASWMLRSVLQGQDLGIIILILLSQIRQNVLYSKSESKAHVKVMGRLYDNCAQNRSCDPPEGPSTKEKFANSLPPLNDLCDKYGLDTSTAWMLIRPLFRKSMFYKDDKKLAGKSSADEPPAFLKPFSPTPEMTSSYQKLLPEPAWKHLSTNLFETFFSLAIYDIQCPSERYSIEISRLNKEVERLTQLQQGRGVSALAAAAAAAGGNERQIREATRFTEEHKKELNRLKFNVEKLSNDFSRQKKRCELVHAKIEAQKDEMFQSNAEGAGAIDEGAALAFLTFCIYPRFLSSPEDALFCAHFVKLMHKMKIPGLSVVELIDGIVNAITGSLYCITEDEAGNAAIFLNEIWKSANSWRYDNDSFATELKGTPGSRLSKAFSQEQEIGDHAVTDGITHDDYKTIFSQWHLKIGSAAVGCLNSSEYMHTRSALIVLSRIVLVYPTQPKVGDKFLEILAGLQADESRPDIRATAQGYASQLSKARDEGMWKEENIAVTKARQEKEQMKAEERKKKLAEQHEAIRKETEKINSQIGDGRNDNRDWRQGGGRHDERGRPWPVNQGPPLNTAAPVFVPRDGGPSREQHAAQQRRDGHDHSRGDRRDGMWERDRAGAQPSRHNDRGHTHSSRPSSSHGGPDGHDRRYGDDAGRRKRSRSPEPGEDTERDISKRFKPAARTSSSPPRGGGHSNRDRRSDKKTRSSRH</sequence>
<dbReference type="InterPro" id="IPR040007">
    <property type="entry name" value="Tho2"/>
</dbReference>
<protein>
    <recommendedName>
        <fullName evidence="3">THO complex subunit 2</fullName>
    </recommendedName>
</protein>
<dbReference type="EMBL" id="JALLPJ020000168">
    <property type="protein sequence ID" value="KAL3800097.1"/>
    <property type="molecule type" value="Genomic_DNA"/>
</dbReference>
<feature type="domain" description="THO complex subunit 2 N-terminal" evidence="10">
    <location>
        <begin position="553"/>
        <end position="697"/>
    </location>
</feature>
<dbReference type="GO" id="GO:0005634">
    <property type="term" value="C:nucleus"/>
    <property type="evidence" value="ECO:0007669"/>
    <property type="project" value="UniProtKB-SubCell"/>
</dbReference>
<accession>A0ABD3QI29</accession>
<keyword evidence="7" id="KW-1133">Transmembrane helix</keyword>
<feature type="transmembrane region" description="Helical" evidence="7">
    <location>
        <begin position="746"/>
        <end position="767"/>
    </location>
</feature>
<keyword evidence="5" id="KW-0175">Coiled coil</keyword>
<organism evidence="11 12">
    <name type="scientific">Cyclotella atomus</name>
    <dbReference type="NCBI Taxonomy" id="382360"/>
    <lineage>
        <taxon>Eukaryota</taxon>
        <taxon>Sar</taxon>
        <taxon>Stramenopiles</taxon>
        <taxon>Ochrophyta</taxon>
        <taxon>Bacillariophyta</taxon>
        <taxon>Coscinodiscophyceae</taxon>
        <taxon>Thalassiosirophycidae</taxon>
        <taxon>Stephanodiscales</taxon>
        <taxon>Stephanodiscaceae</taxon>
        <taxon>Cyclotella</taxon>
    </lineage>
</organism>
<evidence type="ECO:0000256" key="1">
    <source>
        <dbReference type="ARBA" id="ARBA00004123"/>
    </source>
</evidence>
<comment type="similarity">
    <text evidence="2">Belongs to the THOC2 family.</text>
</comment>
<name>A0ABD3QI29_9STRA</name>
<comment type="caution">
    <text evidence="11">The sequence shown here is derived from an EMBL/GenBank/DDBJ whole genome shotgun (WGS) entry which is preliminary data.</text>
</comment>
<reference evidence="11 12" key="1">
    <citation type="submission" date="2024-10" db="EMBL/GenBank/DDBJ databases">
        <title>Updated reference genomes for cyclostephanoid diatoms.</title>
        <authorList>
            <person name="Roberts W.R."/>
            <person name="Alverson A.J."/>
        </authorList>
    </citation>
    <scope>NUCLEOTIDE SEQUENCE [LARGE SCALE GENOMIC DNA]</scope>
    <source>
        <strain evidence="11 12">AJA010-31</strain>
    </source>
</reference>
<evidence type="ECO:0000259" key="10">
    <source>
        <dbReference type="Pfam" id="PF16134"/>
    </source>
</evidence>
<evidence type="ECO:0000256" key="5">
    <source>
        <dbReference type="SAM" id="Coils"/>
    </source>
</evidence>
<gene>
    <name evidence="11" type="ORF">ACHAWO_012313</name>
</gene>
<dbReference type="InterPro" id="IPR021418">
    <property type="entry name" value="THO_THOC2_C"/>
</dbReference>
<dbReference type="Proteomes" id="UP001530400">
    <property type="component" value="Unassembled WGS sequence"/>
</dbReference>
<dbReference type="Pfam" id="PF11262">
    <property type="entry name" value="Tho2"/>
    <property type="match status" value="1"/>
</dbReference>
<evidence type="ECO:0000313" key="11">
    <source>
        <dbReference type="EMBL" id="KAL3800097.1"/>
    </source>
</evidence>
<comment type="subcellular location">
    <subcellularLocation>
        <location evidence="1">Nucleus</location>
    </subcellularLocation>
</comment>
<feature type="domain" description="THO complex subunitTHOC2 N-terminal" evidence="9">
    <location>
        <begin position="714"/>
        <end position="781"/>
    </location>
</feature>
<feature type="domain" description="THO complex subunitTHOC2 C-terminal" evidence="8">
    <location>
        <begin position="1049"/>
        <end position="1380"/>
    </location>
</feature>
<evidence type="ECO:0000259" key="9">
    <source>
        <dbReference type="Pfam" id="PF11732"/>
    </source>
</evidence>
<evidence type="ECO:0000256" key="4">
    <source>
        <dbReference type="ARBA" id="ARBA00023242"/>
    </source>
</evidence>
<feature type="compositionally biased region" description="Basic and acidic residues" evidence="6">
    <location>
        <begin position="1586"/>
        <end position="1601"/>
    </location>
</feature>
<dbReference type="PANTHER" id="PTHR21597:SF0">
    <property type="entry name" value="THO COMPLEX SUBUNIT 2"/>
    <property type="match status" value="1"/>
</dbReference>
<keyword evidence="12" id="KW-1185">Reference proteome</keyword>
<feature type="compositionally biased region" description="Basic and acidic residues" evidence="6">
    <location>
        <begin position="1436"/>
        <end position="1455"/>
    </location>
</feature>
<dbReference type="Pfam" id="PF11732">
    <property type="entry name" value="Thoc2"/>
    <property type="match status" value="1"/>
</dbReference>
<evidence type="ECO:0000256" key="2">
    <source>
        <dbReference type="ARBA" id="ARBA00007857"/>
    </source>
</evidence>
<keyword evidence="4" id="KW-0539">Nucleus</keyword>
<dbReference type="PANTHER" id="PTHR21597">
    <property type="entry name" value="THO2 PROTEIN"/>
    <property type="match status" value="1"/>
</dbReference>